<dbReference type="RefSeq" id="WP_036843134.1">
    <property type="nucleotide sequence ID" value="NZ_AULJ01000062.1"/>
</dbReference>
<dbReference type="InterPro" id="IPR009003">
    <property type="entry name" value="Peptidase_S1_PA"/>
</dbReference>
<dbReference type="InterPro" id="IPR001478">
    <property type="entry name" value="PDZ"/>
</dbReference>
<organism evidence="7 8">
    <name type="scientific">Pontibacillus marinus BH030004 = DSM 16465</name>
    <dbReference type="NCBI Taxonomy" id="1385511"/>
    <lineage>
        <taxon>Bacteria</taxon>
        <taxon>Bacillati</taxon>
        <taxon>Bacillota</taxon>
        <taxon>Bacilli</taxon>
        <taxon>Bacillales</taxon>
        <taxon>Bacillaceae</taxon>
        <taxon>Pontibacillus</taxon>
    </lineage>
</organism>
<dbReference type="PROSITE" id="PS50106">
    <property type="entry name" value="PDZ"/>
    <property type="match status" value="1"/>
</dbReference>
<name>A0A0A5FTM5_9BACI</name>
<dbReference type="PANTHER" id="PTHR22939">
    <property type="entry name" value="SERINE PROTEASE FAMILY S1C HTRA-RELATED"/>
    <property type="match status" value="1"/>
</dbReference>
<dbReference type="Gene3D" id="2.40.10.10">
    <property type="entry name" value="Trypsin-like serine proteases"/>
    <property type="match status" value="2"/>
</dbReference>
<evidence type="ECO:0000256" key="3">
    <source>
        <dbReference type="ARBA" id="ARBA00022801"/>
    </source>
</evidence>
<dbReference type="OrthoDB" id="9758917at2"/>
<dbReference type="PANTHER" id="PTHR22939:SF129">
    <property type="entry name" value="SERINE PROTEASE HTRA2, MITOCHONDRIAL"/>
    <property type="match status" value="1"/>
</dbReference>
<dbReference type="Gene3D" id="2.30.42.10">
    <property type="match status" value="1"/>
</dbReference>
<dbReference type="PRINTS" id="PR00834">
    <property type="entry name" value="PROTEASES2C"/>
</dbReference>
<evidence type="ECO:0000256" key="4">
    <source>
        <dbReference type="ARBA" id="ARBA00022825"/>
    </source>
</evidence>
<protein>
    <submittedName>
        <fullName evidence="7">Serine protease</fullName>
    </submittedName>
</protein>
<gene>
    <name evidence="7" type="ORF">N783_18995</name>
</gene>
<evidence type="ECO:0000259" key="6">
    <source>
        <dbReference type="PROSITE" id="PS50106"/>
    </source>
</evidence>
<evidence type="ECO:0000313" key="7">
    <source>
        <dbReference type="EMBL" id="KGX84111.1"/>
    </source>
</evidence>
<proteinExistence type="inferred from homology"/>
<keyword evidence="4" id="KW-0720">Serine protease</keyword>
<dbReference type="SUPFAM" id="SSF50494">
    <property type="entry name" value="Trypsin-like serine proteases"/>
    <property type="match status" value="1"/>
</dbReference>
<comment type="similarity">
    <text evidence="1">Belongs to the peptidase S1C family.</text>
</comment>
<dbReference type="InterPro" id="IPR043504">
    <property type="entry name" value="Peptidase_S1_PA_chymotrypsin"/>
</dbReference>
<dbReference type="GO" id="GO:0006508">
    <property type="term" value="P:proteolysis"/>
    <property type="evidence" value="ECO:0007669"/>
    <property type="project" value="UniProtKB-KW"/>
</dbReference>
<dbReference type="AlphaFoldDB" id="A0A0A5FTM5"/>
<keyword evidence="5" id="KW-1133">Transmembrane helix</keyword>
<dbReference type="InterPro" id="IPR036034">
    <property type="entry name" value="PDZ_sf"/>
</dbReference>
<dbReference type="Pfam" id="PF13180">
    <property type="entry name" value="PDZ_2"/>
    <property type="match status" value="1"/>
</dbReference>
<dbReference type="eggNOG" id="COG0265">
    <property type="taxonomic scope" value="Bacteria"/>
</dbReference>
<feature type="transmembrane region" description="Helical" evidence="5">
    <location>
        <begin position="21"/>
        <end position="46"/>
    </location>
</feature>
<evidence type="ECO:0000256" key="2">
    <source>
        <dbReference type="ARBA" id="ARBA00022670"/>
    </source>
</evidence>
<feature type="domain" description="PDZ" evidence="6">
    <location>
        <begin position="324"/>
        <end position="358"/>
    </location>
</feature>
<sequence length="394" mass="42272">MRFEEQEQTENKQQDDKKSYFGWLFKFTTSALIATVLLVAGTLTVFNYNESAESTPKKVNATTEDNTIDPTASNSSVVQAVEKASDAVVGVVKYAQSSLLSENSKAGTGSGVIYKKEDGEAYVVTNHHVIENAQSLEVILSSGDKVKAELLGSDPLTDLAVLKISADKVKQVAQFGSSEDLKVGETAIAIGNPLGMKFAGSVTKGIISGKERTMPVDLNKDGNVDWKTDVLQTDAAINPGNSGGALVNIQGEVIGINSMKIAKEQVEGLGFAIPTSTALPVIEDLEKEGEVTRPYMGIQTRDLSSISNHHLQNTLKLPKDIQSGVLVGGVQQGTPAAEAGLQKYDAIVQVDGQKVKSLVDLRKYLYEEKSVGDSIEIQFYRDGQKQSTTLKLAK</sequence>
<evidence type="ECO:0000313" key="8">
    <source>
        <dbReference type="Proteomes" id="UP000030403"/>
    </source>
</evidence>
<keyword evidence="5" id="KW-0472">Membrane</keyword>
<comment type="caution">
    <text evidence="7">The sequence shown here is derived from an EMBL/GenBank/DDBJ whole genome shotgun (WGS) entry which is preliminary data.</text>
</comment>
<keyword evidence="5" id="KW-0812">Transmembrane</keyword>
<evidence type="ECO:0000256" key="5">
    <source>
        <dbReference type="SAM" id="Phobius"/>
    </source>
</evidence>
<dbReference type="EMBL" id="AVPF01000066">
    <property type="protein sequence ID" value="KGX84111.1"/>
    <property type="molecule type" value="Genomic_DNA"/>
</dbReference>
<keyword evidence="8" id="KW-1185">Reference proteome</keyword>
<dbReference type="GO" id="GO:0004252">
    <property type="term" value="F:serine-type endopeptidase activity"/>
    <property type="evidence" value="ECO:0007669"/>
    <property type="project" value="InterPro"/>
</dbReference>
<reference evidence="7 8" key="1">
    <citation type="submission" date="2013-08" db="EMBL/GenBank/DDBJ databases">
        <authorList>
            <person name="Huang J."/>
            <person name="Wang G."/>
        </authorList>
    </citation>
    <scope>NUCLEOTIDE SEQUENCE [LARGE SCALE GENOMIC DNA]</scope>
    <source>
        <strain evidence="7 8">BH030004</strain>
    </source>
</reference>
<dbReference type="Proteomes" id="UP000030403">
    <property type="component" value="Unassembled WGS sequence"/>
</dbReference>
<keyword evidence="3" id="KW-0378">Hydrolase</keyword>
<dbReference type="SUPFAM" id="SSF50156">
    <property type="entry name" value="PDZ domain-like"/>
    <property type="match status" value="1"/>
</dbReference>
<dbReference type="STRING" id="1385511.GCA_000425225_03909"/>
<evidence type="ECO:0000256" key="1">
    <source>
        <dbReference type="ARBA" id="ARBA00010541"/>
    </source>
</evidence>
<dbReference type="InterPro" id="IPR001940">
    <property type="entry name" value="Peptidase_S1C"/>
</dbReference>
<keyword evidence="2 7" id="KW-0645">Protease</keyword>
<accession>A0A0A5FTM5</accession>
<dbReference type="Pfam" id="PF13365">
    <property type="entry name" value="Trypsin_2"/>
    <property type="match status" value="1"/>
</dbReference>
<dbReference type="SMART" id="SM00228">
    <property type="entry name" value="PDZ"/>
    <property type="match status" value="1"/>
</dbReference>